<dbReference type="SUPFAM" id="SSF56112">
    <property type="entry name" value="Protein kinase-like (PK-like)"/>
    <property type="match status" value="1"/>
</dbReference>
<accession>A0A166ETW6</accession>
<dbReference type="Proteomes" id="UP000076798">
    <property type="component" value="Unassembled WGS sequence"/>
</dbReference>
<dbReference type="EMBL" id="KV428039">
    <property type="protein sequence ID" value="KZT39941.1"/>
    <property type="molecule type" value="Genomic_DNA"/>
</dbReference>
<dbReference type="STRING" id="1314776.A0A166ETW6"/>
<dbReference type="Gene3D" id="1.10.510.10">
    <property type="entry name" value="Transferase(Phosphotransferase) domain 1"/>
    <property type="match status" value="1"/>
</dbReference>
<reference evidence="2 3" key="1">
    <citation type="journal article" date="2016" name="Mol. Biol. Evol.">
        <title>Comparative Genomics of Early-Diverging Mushroom-Forming Fungi Provides Insights into the Origins of Lignocellulose Decay Capabilities.</title>
        <authorList>
            <person name="Nagy L.G."/>
            <person name="Riley R."/>
            <person name="Tritt A."/>
            <person name="Adam C."/>
            <person name="Daum C."/>
            <person name="Floudas D."/>
            <person name="Sun H."/>
            <person name="Yadav J.S."/>
            <person name="Pangilinan J."/>
            <person name="Larsson K.H."/>
            <person name="Matsuura K."/>
            <person name="Barry K."/>
            <person name="Labutti K."/>
            <person name="Kuo R."/>
            <person name="Ohm R.A."/>
            <person name="Bhattacharya S.S."/>
            <person name="Shirouzu T."/>
            <person name="Yoshinaga Y."/>
            <person name="Martin F.M."/>
            <person name="Grigoriev I.V."/>
            <person name="Hibbett D.S."/>
        </authorList>
    </citation>
    <scope>NUCLEOTIDE SEQUENCE [LARGE SCALE GENOMIC DNA]</scope>
    <source>
        <strain evidence="2 3">HHB10207 ss-3</strain>
    </source>
</reference>
<dbReference type="InterPro" id="IPR011009">
    <property type="entry name" value="Kinase-like_dom_sf"/>
</dbReference>
<dbReference type="GO" id="GO:0004672">
    <property type="term" value="F:protein kinase activity"/>
    <property type="evidence" value="ECO:0007669"/>
    <property type="project" value="InterPro"/>
</dbReference>
<dbReference type="PANTHER" id="PTHR38248">
    <property type="entry name" value="FUNK1 6"/>
    <property type="match status" value="1"/>
</dbReference>
<dbReference type="InterPro" id="IPR040976">
    <property type="entry name" value="Pkinase_fungal"/>
</dbReference>
<dbReference type="Pfam" id="PF17667">
    <property type="entry name" value="Pkinase_fungal"/>
    <property type="match status" value="2"/>
</dbReference>
<dbReference type="AlphaFoldDB" id="A0A166ETW6"/>
<protein>
    <recommendedName>
        <fullName evidence="1">Fungal-type protein kinase domain-containing protein</fullName>
    </recommendedName>
</protein>
<dbReference type="OrthoDB" id="5592585at2759"/>
<organism evidence="2 3">
    <name type="scientific">Sistotremastrum suecicum HHB10207 ss-3</name>
    <dbReference type="NCBI Taxonomy" id="1314776"/>
    <lineage>
        <taxon>Eukaryota</taxon>
        <taxon>Fungi</taxon>
        <taxon>Dikarya</taxon>
        <taxon>Basidiomycota</taxon>
        <taxon>Agaricomycotina</taxon>
        <taxon>Agaricomycetes</taxon>
        <taxon>Sistotremastrales</taxon>
        <taxon>Sistotremastraceae</taxon>
        <taxon>Sistotremastrum</taxon>
    </lineage>
</organism>
<keyword evidence="3" id="KW-1185">Reference proteome</keyword>
<dbReference type="PROSITE" id="PS00109">
    <property type="entry name" value="PROTEIN_KINASE_TYR"/>
    <property type="match status" value="1"/>
</dbReference>
<gene>
    <name evidence="2" type="ORF">SISSUDRAFT_564950</name>
</gene>
<evidence type="ECO:0000313" key="3">
    <source>
        <dbReference type="Proteomes" id="UP000076798"/>
    </source>
</evidence>
<name>A0A166ETW6_9AGAM</name>
<evidence type="ECO:0000313" key="2">
    <source>
        <dbReference type="EMBL" id="KZT39941.1"/>
    </source>
</evidence>
<feature type="domain" description="Fungal-type protein kinase" evidence="1">
    <location>
        <begin position="103"/>
        <end position="261"/>
    </location>
</feature>
<proteinExistence type="predicted"/>
<evidence type="ECO:0000259" key="1">
    <source>
        <dbReference type="Pfam" id="PF17667"/>
    </source>
</evidence>
<dbReference type="InterPro" id="IPR008266">
    <property type="entry name" value="Tyr_kinase_AS"/>
</dbReference>
<feature type="domain" description="Fungal-type protein kinase" evidence="1">
    <location>
        <begin position="18"/>
        <end position="84"/>
    </location>
</feature>
<sequence length="380" mass="42840">MPDGSTLNFIKFPGPNGQLLELQVIGLLHSSICVRGRAGRIYLVLYEGRRCILKDAWVDITRNFEGDILAQCGNAYGLPRFLAQSKFGYDTTYPDVVPSHRYQDRFSRETRERVRILMATYGRPLSEYRSNPIKLLWAIYSAILGHWYLLKKGYLHRDVSNTNILVLDEPQPYDPIPEHIIPSALINPASSCTGVLIDVDMALKVDNSGKRKLEDPPKEKRTGATAFMSINMVFKIDAIPGPPQQTFYDDLESFFWVIVWVAFGIAIKSDRDIGKSEQRLWNASIEKAVRQNISNTTIDALGGNVGKSALTFSTFWETKVCFDPSSQPYVGVCRSLASLLFDSGRYTVPFRRSNQDLAYTRVLHAILEAIIELSKDQTTG</sequence>
<dbReference type="PANTHER" id="PTHR38248:SF2">
    <property type="entry name" value="FUNK1 11"/>
    <property type="match status" value="1"/>
</dbReference>